<dbReference type="PANTHER" id="PTHR45691:SF6">
    <property type="entry name" value="PROTEIN DIAPHANOUS"/>
    <property type="match status" value="1"/>
</dbReference>
<feature type="region of interest" description="Disordered" evidence="2">
    <location>
        <begin position="1"/>
        <end position="61"/>
    </location>
</feature>
<accession>A0AAF5PRY6</accession>
<dbReference type="InterPro" id="IPR042201">
    <property type="entry name" value="FH2_Formin_sf"/>
</dbReference>
<feature type="coiled-coil region" evidence="1">
    <location>
        <begin position="241"/>
        <end position="268"/>
    </location>
</feature>
<dbReference type="Proteomes" id="UP000093561">
    <property type="component" value="Unassembled WGS sequence"/>
</dbReference>
<dbReference type="Pfam" id="PF06371">
    <property type="entry name" value="Drf_GBD"/>
    <property type="match status" value="1"/>
</dbReference>
<evidence type="ECO:0000313" key="5">
    <source>
        <dbReference type="Proteomes" id="UP000093561"/>
    </source>
</evidence>
<dbReference type="SUPFAM" id="SSF101447">
    <property type="entry name" value="Formin homology 2 domain (FH2 domain)"/>
    <property type="match status" value="1"/>
</dbReference>
<dbReference type="InterPro" id="IPR015425">
    <property type="entry name" value="FH2_Formin"/>
</dbReference>
<dbReference type="Gene3D" id="1.20.58.2220">
    <property type="entry name" value="Formin, FH2 domain"/>
    <property type="match status" value="1"/>
</dbReference>
<reference evidence="5" key="2">
    <citation type="journal article" date="2016" name="Mol. Ecol.">
        <title>Population genomics of the filarial nematode parasite Wuchereria bancrofti from mosquitoes.</title>
        <authorList>
            <person name="Small S.T."/>
            <person name="Reimer L.J."/>
            <person name="Tisch D.J."/>
            <person name="King C.L."/>
            <person name="Christensen B.M."/>
            <person name="Siba P.M."/>
            <person name="Kazura J.W."/>
            <person name="Serre D."/>
            <person name="Zimmerman P.A."/>
        </authorList>
    </citation>
    <scope>NUCLEOTIDE SEQUENCE</scope>
    <source>
        <strain evidence="5">pt0022</strain>
    </source>
</reference>
<feature type="compositionally biased region" description="Basic and acidic residues" evidence="2">
    <location>
        <begin position="601"/>
        <end position="617"/>
    </location>
</feature>
<dbReference type="Gene3D" id="1.25.10.10">
    <property type="entry name" value="Leucine-rich Repeat Variant"/>
    <property type="match status" value="1"/>
</dbReference>
<proteinExistence type="predicted"/>
<evidence type="ECO:0000259" key="3">
    <source>
        <dbReference type="PROSITE" id="PS51232"/>
    </source>
</evidence>
<dbReference type="Pfam" id="PF02181">
    <property type="entry name" value="FH2"/>
    <property type="match status" value="1"/>
</dbReference>
<dbReference type="GO" id="GO:0003779">
    <property type="term" value="F:actin binding"/>
    <property type="evidence" value="ECO:0007669"/>
    <property type="project" value="InterPro"/>
</dbReference>
<dbReference type="InterPro" id="IPR011989">
    <property type="entry name" value="ARM-like"/>
</dbReference>
<dbReference type="Gene3D" id="6.10.30.30">
    <property type="match status" value="1"/>
</dbReference>
<dbReference type="PROSITE" id="PS51444">
    <property type="entry name" value="FH2"/>
    <property type="match status" value="1"/>
</dbReference>
<evidence type="ECO:0000259" key="4">
    <source>
        <dbReference type="PROSITE" id="PS51444"/>
    </source>
</evidence>
<evidence type="ECO:0000256" key="1">
    <source>
        <dbReference type="SAM" id="Coils"/>
    </source>
</evidence>
<feature type="domain" description="FH2" evidence="4">
    <location>
        <begin position="1268"/>
        <end position="1674"/>
    </location>
</feature>
<sequence length="1794" mass="203039">MGKSEKKKFIPNVEKEEEDLNSVGNNCMTTVRNQKTKRENIKEEEEGGRERDKQNDNEIEEDETKLMEEVDNLLSMLINSCADNDNQQQIVENAKLHQENNSNSTTFTNHITISSDDKDMENFLYGEELEENNCKNEAICSEKVQEREVDGNNFKLNLIEIYDEAKDIDDSNVVNSSIITETTNIERSNLPDVYVVPMSKLQVVHKLEMDDVTNVQSTEISREQNSEISNIEILKEDFLIHENLDNLNEELAEKNKNLDNISMKIQDNSIEKTFEQLNSSSIQDSNIRIEVDIEVNGCTVDNEDDDTGNSILSERIEQPELHEVEEKNENIKELKGKEFETIADGINLPKSDTYITESEQKIDENFHLDDPVIPNDTVREKLTLVNNVTEEVCLAKIPEENNKRTDSNEPATIIICQQESVKNSRIVENLPTNESKVTCGIELLKDSEELNSCEVTQPKNKFYEAITGFWKHTAFSKKHSETAGQSKNLPSELTQISSIHSSKTSLTSTESLGSVILSAELNKSIESTTESTTKIIVNHSEDNINSSLLENAITDVISGSDQQKILLSDQSFNSTLTENLVSDIVPEALQVTPDSSDITDEMVKNSDDSFEKMEDSKKSKKGKAESTNLMIFGHKIDSIMFGSKKYKGKDSGSLRSFRPENGHHHHVFSSSSIRSLPETDCANLPETSRAVMEPNYYEVNRMNDDQVNAAFAELLKQMNIKDEKFRALLADNDMEKKRQMVCQSQRLNMATQENSKRPIDLIRRIERMLLSGEEARLMKDVLKDLKVQLSVQKVDWIKEFGNQGGLQLLFHIMYNLIGSLRLSENSEREEEYALQLHDSVKCLKSVVNTWPGMEMCFRRQSKMFSCLVGILSVASEKPSLDHWDSLKFVTVSLLGVVAFVNDDKFELKGRETLLQALTEEARLRKCDRFRCIVSCLNKSNRLDVVKKAMTLVNVMLDVPEPDDTTTEEGRASAEGAWQIRMHWRSEFMRAGMYDCVQFLESCTLEAIKKQYDNFCRIKEADFAELVNRFEQIKGEYEEPDCCYSILLAGVKNTRAEGPFLSILQHLLLVTDDIGVRTEYFRLIENCISEIVLPKTCVDPDFRGKFEFTQDITHFLDTLEDGEEGRQTNKRVEIATQAKNEALAKLSQYYRRMEEFANEAEQLRKHIKDSSVPLPPPTSRLPPPDTCAEVSDKKLNVVTGGPPPAPGHQIAPPPPPPPPLPPSFLPSGSCPPPPPPPPPLLGGQGPPGLPPPGLLNKVVSPELPEYLKKKPRREVNVAMKKIPWSSATIKPKEISKDSFWAQTAEEKFANERLFETLKKKFAANRQSITAESDSTTSGRSLPKKKVRKPLVIQDEKILQTLAILQGSQKIPLEEWKRVLLEIDDRVIPSGTMQQLRNALPPTDALKKLQDLAGNKFNEMPEGEQFAATLASIKGLPARLDSMIFMLEFDKTLSDLKPTISAVIEACDEVRTSPGFKMFLEMVLLVGNYMGHSSKTYKDIFGFEMSVLKKLSGTKDINNSESLLHYLVSCMSTEANGLYANFPKDEFLHVDKASRVNADEVAKGVNALKNALNKVENQLKTFVRQAENDLFPEKMGPFLSKAKTECEIVEKMYNTMNAKWESLRKYYSFDPKKCNMETFFNDLKLFKEDYEKVIHDMEKMREVKEREEQRKKRLPLKPLQPGVAASPLNRTVAIEGILKTGKQDLGVVDEIEKILEAGYLEGAERRTPRRTPRTRAGRAAMERQRSRVSEEHMSMISGGSGTSQLPTQYRIRRKGQPTLLVQAGAVSLLPKENEKP</sequence>
<dbReference type="SMART" id="SM01139">
    <property type="entry name" value="Drf_FH3"/>
    <property type="match status" value="1"/>
</dbReference>
<dbReference type="SMART" id="SM00498">
    <property type="entry name" value="FH2"/>
    <property type="match status" value="1"/>
</dbReference>
<feature type="compositionally biased region" description="Basic and acidic residues" evidence="2">
    <location>
        <begin position="1738"/>
        <end position="1751"/>
    </location>
</feature>
<organism evidence="5 6">
    <name type="scientific">Wuchereria bancrofti</name>
    <dbReference type="NCBI Taxonomy" id="6293"/>
    <lineage>
        <taxon>Eukaryota</taxon>
        <taxon>Metazoa</taxon>
        <taxon>Ecdysozoa</taxon>
        <taxon>Nematoda</taxon>
        <taxon>Chromadorea</taxon>
        <taxon>Rhabditida</taxon>
        <taxon>Spirurina</taxon>
        <taxon>Spiruromorpha</taxon>
        <taxon>Filarioidea</taxon>
        <taxon>Onchocercidae</taxon>
        <taxon>Wuchereria</taxon>
    </lineage>
</organism>
<feature type="coiled-coil region" evidence="1">
    <location>
        <begin position="1556"/>
        <end position="1583"/>
    </location>
</feature>
<evidence type="ECO:0000256" key="2">
    <source>
        <dbReference type="SAM" id="MobiDB-lite"/>
    </source>
</evidence>
<dbReference type="WBParaSite" id="mrna-Wban_04707">
    <property type="protein sequence ID" value="mrna-Wban_04707"/>
    <property type="gene ID" value="Wban_04707"/>
</dbReference>
<dbReference type="InterPro" id="IPR010473">
    <property type="entry name" value="GTPase-bd"/>
</dbReference>
<feature type="compositionally biased region" description="Polar residues" evidence="2">
    <location>
        <begin position="22"/>
        <end position="33"/>
    </location>
</feature>
<dbReference type="SMART" id="SM01140">
    <property type="entry name" value="Drf_GBD"/>
    <property type="match status" value="1"/>
</dbReference>
<protein>
    <submittedName>
        <fullName evidence="6">Uncharacterized protein</fullName>
    </submittedName>
</protein>
<feature type="domain" description="GBD/FH3" evidence="3">
    <location>
        <begin position="699"/>
        <end position="1098"/>
    </location>
</feature>
<keyword evidence="1" id="KW-0175">Coiled coil</keyword>
<dbReference type="Pfam" id="PF06367">
    <property type="entry name" value="Drf_FH3"/>
    <property type="match status" value="1"/>
</dbReference>
<reference evidence="6" key="3">
    <citation type="submission" date="2024-02" db="UniProtKB">
        <authorList>
            <consortium name="WormBaseParasite"/>
        </authorList>
    </citation>
    <scope>IDENTIFICATION</scope>
    <source>
        <strain evidence="6">pt0022</strain>
    </source>
</reference>
<dbReference type="Gene3D" id="1.10.238.150">
    <property type="entry name" value="Formin, FH3 diaphanous domain"/>
    <property type="match status" value="1"/>
</dbReference>
<dbReference type="InterPro" id="IPR051412">
    <property type="entry name" value="Formin_Homology_Diaphanous_sf"/>
</dbReference>
<feature type="compositionally biased region" description="Pro residues" evidence="2">
    <location>
        <begin position="1200"/>
        <end position="1239"/>
    </location>
</feature>
<dbReference type="InterPro" id="IPR014768">
    <property type="entry name" value="GBD/FH3_dom"/>
</dbReference>
<dbReference type="PROSITE" id="PS51232">
    <property type="entry name" value="GBD_FH3"/>
    <property type="match status" value="1"/>
</dbReference>
<name>A0AAF5PRY6_WUCBA</name>
<dbReference type="PANTHER" id="PTHR45691">
    <property type="entry name" value="PROTEIN DIAPHANOUS"/>
    <property type="match status" value="1"/>
</dbReference>
<feature type="region of interest" description="Disordered" evidence="2">
    <location>
        <begin position="1723"/>
        <end position="1763"/>
    </location>
</feature>
<dbReference type="GO" id="GO:0030041">
    <property type="term" value="P:actin filament polymerization"/>
    <property type="evidence" value="ECO:0007669"/>
    <property type="project" value="TreeGrafter"/>
</dbReference>
<feature type="region of interest" description="Disordered" evidence="2">
    <location>
        <begin position="1160"/>
        <end position="1255"/>
    </location>
</feature>
<dbReference type="SUPFAM" id="SSF48371">
    <property type="entry name" value="ARM repeat"/>
    <property type="match status" value="1"/>
</dbReference>
<evidence type="ECO:0000313" key="6">
    <source>
        <dbReference type="WBParaSite" id="mrna-Wban_04707"/>
    </source>
</evidence>
<feature type="region of interest" description="Disordered" evidence="2">
    <location>
        <begin position="596"/>
        <end position="624"/>
    </location>
</feature>
<dbReference type="InterPro" id="IPR010472">
    <property type="entry name" value="FH3_dom"/>
</dbReference>
<dbReference type="GO" id="GO:0005884">
    <property type="term" value="C:actin filament"/>
    <property type="evidence" value="ECO:0007669"/>
    <property type="project" value="TreeGrafter"/>
</dbReference>
<dbReference type="InterPro" id="IPR016024">
    <property type="entry name" value="ARM-type_fold"/>
</dbReference>
<feature type="compositionally biased region" description="Basic residues" evidence="2">
    <location>
        <begin position="1725"/>
        <end position="1734"/>
    </location>
</feature>
<feature type="compositionally biased region" description="Pro residues" evidence="2">
    <location>
        <begin position="1172"/>
        <end position="1184"/>
    </location>
</feature>
<reference evidence="5" key="1">
    <citation type="submission" date="2015-03" db="EMBL/GenBank/DDBJ databases">
        <title>Wuchereria bancrofti Genome Sequencing Papua New Guinea Strain.</title>
        <authorList>
            <person name="Small S.T."/>
            <person name="Serre D."/>
            <person name="Zimmerman P.A."/>
        </authorList>
    </citation>
    <scope>NUCLEOTIDE SEQUENCE [LARGE SCALE GENOMIC DNA]</scope>
    <source>
        <strain evidence="5">pt0022</strain>
    </source>
</reference>
<dbReference type="GO" id="GO:0031267">
    <property type="term" value="F:small GTPase binding"/>
    <property type="evidence" value="ECO:0007669"/>
    <property type="project" value="InterPro"/>
</dbReference>